<organism evidence="1">
    <name type="scientific">marine sediment metagenome</name>
    <dbReference type="NCBI Taxonomy" id="412755"/>
    <lineage>
        <taxon>unclassified sequences</taxon>
        <taxon>metagenomes</taxon>
        <taxon>ecological metagenomes</taxon>
    </lineage>
</organism>
<protein>
    <submittedName>
        <fullName evidence="1">Uncharacterized protein</fullName>
    </submittedName>
</protein>
<reference evidence="1" key="1">
    <citation type="journal article" date="2015" name="Nature">
        <title>Complex archaea that bridge the gap between prokaryotes and eukaryotes.</title>
        <authorList>
            <person name="Spang A."/>
            <person name="Saw J.H."/>
            <person name="Jorgensen S.L."/>
            <person name="Zaremba-Niedzwiedzka K."/>
            <person name="Martijn J."/>
            <person name="Lind A.E."/>
            <person name="van Eijk R."/>
            <person name="Schleper C."/>
            <person name="Guy L."/>
            <person name="Ettema T.J."/>
        </authorList>
    </citation>
    <scope>NUCLEOTIDE SEQUENCE</scope>
</reference>
<dbReference type="AlphaFoldDB" id="A0A0F9ESQ4"/>
<name>A0A0F9ESQ4_9ZZZZ</name>
<evidence type="ECO:0000313" key="1">
    <source>
        <dbReference type="EMBL" id="KKL26863.1"/>
    </source>
</evidence>
<feature type="non-terminal residue" evidence="1">
    <location>
        <position position="1"/>
    </location>
</feature>
<proteinExistence type="predicted"/>
<sequence>AKLVEIVSINMNCTRSKPVYFPKNMSSRNADL</sequence>
<gene>
    <name evidence="1" type="ORF">LCGC14_2390980</name>
</gene>
<comment type="caution">
    <text evidence="1">The sequence shown here is derived from an EMBL/GenBank/DDBJ whole genome shotgun (WGS) entry which is preliminary data.</text>
</comment>
<accession>A0A0F9ESQ4</accession>
<dbReference type="EMBL" id="LAZR01035683">
    <property type="protein sequence ID" value="KKL26863.1"/>
    <property type="molecule type" value="Genomic_DNA"/>
</dbReference>